<keyword evidence="1" id="KW-0812">Transmembrane</keyword>
<feature type="transmembrane region" description="Helical" evidence="1">
    <location>
        <begin position="47"/>
        <end position="65"/>
    </location>
</feature>
<comment type="caution">
    <text evidence="3">The sequence shown here is derived from an EMBL/GenBank/DDBJ whole genome shotgun (WGS) entry which is preliminary data.</text>
</comment>
<evidence type="ECO:0000256" key="1">
    <source>
        <dbReference type="SAM" id="Phobius"/>
    </source>
</evidence>
<organism evidence="3 4">
    <name type="scientific">Marinomonas algarum</name>
    <dbReference type="NCBI Taxonomy" id="2883105"/>
    <lineage>
        <taxon>Bacteria</taxon>
        <taxon>Pseudomonadati</taxon>
        <taxon>Pseudomonadota</taxon>
        <taxon>Gammaproteobacteria</taxon>
        <taxon>Oceanospirillales</taxon>
        <taxon>Oceanospirillaceae</taxon>
        <taxon>Marinomonas</taxon>
    </lineage>
</organism>
<proteinExistence type="predicted"/>
<evidence type="ECO:0000259" key="2">
    <source>
        <dbReference type="Pfam" id="PF00892"/>
    </source>
</evidence>
<dbReference type="InterPro" id="IPR000620">
    <property type="entry name" value="EamA_dom"/>
</dbReference>
<accession>A0A9X1LFR1</accession>
<dbReference type="AlphaFoldDB" id="A0A9X1LFR1"/>
<dbReference type="GO" id="GO:0016020">
    <property type="term" value="C:membrane"/>
    <property type="evidence" value="ECO:0007669"/>
    <property type="project" value="InterPro"/>
</dbReference>
<gene>
    <name evidence="3" type="ORF">LG368_14830</name>
</gene>
<dbReference type="RefSeq" id="WP_226755479.1">
    <property type="nucleotide sequence ID" value="NZ_JAJATW010000041.1"/>
</dbReference>
<dbReference type="EMBL" id="JAJATW010000041">
    <property type="protein sequence ID" value="MCB5163142.1"/>
    <property type="molecule type" value="Genomic_DNA"/>
</dbReference>
<dbReference type="SUPFAM" id="SSF103481">
    <property type="entry name" value="Multidrug resistance efflux transporter EmrE"/>
    <property type="match status" value="1"/>
</dbReference>
<keyword evidence="1" id="KW-0472">Membrane</keyword>
<name>A0A9X1LFR1_9GAMM</name>
<dbReference type="Proteomes" id="UP001139095">
    <property type="component" value="Unassembled WGS sequence"/>
</dbReference>
<feature type="domain" description="EamA" evidence="2">
    <location>
        <begin position="6"/>
        <end position="65"/>
    </location>
</feature>
<evidence type="ECO:0000313" key="3">
    <source>
        <dbReference type="EMBL" id="MCB5163142.1"/>
    </source>
</evidence>
<keyword evidence="4" id="KW-1185">Reference proteome</keyword>
<dbReference type="Pfam" id="PF00892">
    <property type="entry name" value="EamA"/>
    <property type="match status" value="1"/>
</dbReference>
<protein>
    <submittedName>
        <fullName evidence="3">EamA family transporter</fullName>
    </submittedName>
</protein>
<dbReference type="InterPro" id="IPR037185">
    <property type="entry name" value="EmrE-like"/>
</dbReference>
<evidence type="ECO:0000313" key="4">
    <source>
        <dbReference type="Proteomes" id="UP001139095"/>
    </source>
</evidence>
<keyword evidence="1" id="KW-1133">Transmembrane helix</keyword>
<reference evidence="3" key="1">
    <citation type="submission" date="2021-10" db="EMBL/GenBank/DDBJ databases">
        <title>Marinomonas pontica sp. nov., isolated from the Black Sea.</title>
        <authorList>
            <person name="Zhao L.-H."/>
            <person name="Xue J.-H."/>
        </authorList>
    </citation>
    <scope>NUCLEOTIDE SEQUENCE</scope>
    <source>
        <strain evidence="3">E8</strain>
    </source>
</reference>
<sequence>MVDGLIGGAFFCYYIIIEKLGSVQASGATYIAPVVAVIIGSAVGEEITYAAILALALILGGVVLIQTGKRSTTPASVQHQAEK</sequence>